<keyword evidence="3" id="KW-1185">Reference proteome</keyword>
<dbReference type="PROSITE" id="PS51257">
    <property type="entry name" value="PROKAR_LIPOPROTEIN"/>
    <property type="match status" value="1"/>
</dbReference>
<dbReference type="EMBL" id="FNMY01000007">
    <property type="protein sequence ID" value="SDX10375.1"/>
    <property type="molecule type" value="Genomic_DNA"/>
</dbReference>
<proteinExistence type="predicted"/>
<evidence type="ECO:0000313" key="3">
    <source>
        <dbReference type="Proteomes" id="UP000199592"/>
    </source>
</evidence>
<reference evidence="3" key="1">
    <citation type="submission" date="2016-10" db="EMBL/GenBank/DDBJ databases">
        <authorList>
            <person name="Varghese N."/>
            <person name="Submissions S."/>
        </authorList>
    </citation>
    <scope>NUCLEOTIDE SEQUENCE [LARGE SCALE GENOMIC DNA]</scope>
    <source>
        <strain evidence="3">DSM 25030</strain>
    </source>
</reference>
<organism evidence="2 3">
    <name type="scientific">Flagellimonas zhangzhouensis</name>
    <dbReference type="NCBI Taxonomy" id="1073328"/>
    <lineage>
        <taxon>Bacteria</taxon>
        <taxon>Pseudomonadati</taxon>
        <taxon>Bacteroidota</taxon>
        <taxon>Flavobacteriia</taxon>
        <taxon>Flavobacteriales</taxon>
        <taxon>Flavobacteriaceae</taxon>
        <taxon>Flagellimonas</taxon>
    </lineage>
</organism>
<accession>A0A1H2YZ83</accession>
<evidence type="ECO:0000313" key="2">
    <source>
        <dbReference type="EMBL" id="SDX10375.1"/>
    </source>
</evidence>
<feature type="region of interest" description="Disordered" evidence="1">
    <location>
        <begin position="27"/>
        <end position="60"/>
    </location>
</feature>
<name>A0A1H2YZ83_9FLAO</name>
<evidence type="ECO:0000256" key="1">
    <source>
        <dbReference type="SAM" id="MobiDB-lite"/>
    </source>
</evidence>
<protein>
    <recommendedName>
        <fullName evidence="4">Quinol oxidase subunit 4</fullName>
    </recommendedName>
</protein>
<dbReference type="RefSeq" id="WP_175443793.1">
    <property type="nucleotide sequence ID" value="NZ_FNKI01000006.1"/>
</dbReference>
<evidence type="ECO:0008006" key="4">
    <source>
        <dbReference type="Google" id="ProtNLM"/>
    </source>
</evidence>
<gene>
    <name evidence="2" type="ORF">SAMN04487892_3252</name>
</gene>
<dbReference type="AlphaFoldDB" id="A0A1H2YZ83"/>
<sequence length="60" mass="6435">MRNLLKITIVLCSIAMFTSCKVNHGTVKRSTAPGQVKKATGAKSAKAYAPGQQKKKSNNE</sequence>
<dbReference type="Proteomes" id="UP000199592">
    <property type="component" value="Unassembled WGS sequence"/>
</dbReference>